<dbReference type="KEGG" id="bbo:BBOV_II001380"/>
<dbReference type="AlphaFoldDB" id="A7AT35"/>
<reference evidence="4" key="3">
    <citation type="journal article" date="2021" name="Int. J. Parasitol.">
        <title>Comparative analysis of gene expression between Babesia bovis blood stages and kinetes allowed by improved genome annotation.</title>
        <authorList>
            <person name="Ueti M.W."/>
            <person name="Johnson W.C."/>
            <person name="Kappmeyer L.S."/>
            <person name="Herndon D.R."/>
            <person name="Mousel M.R."/>
            <person name="Reif K.E."/>
            <person name="Taus N.S."/>
            <person name="Ifeonu O.O."/>
            <person name="Silva J.C."/>
            <person name="Suarez C.E."/>
            <person name="Brayton K.A."/>
        </authorList>
    </citation>
    <scope>NUCLEOTIDE SEQUENCE [LARGE SCALE GENOMIC DNA]</scope>
</reference>
<dbReference type="Proteomes" id="UP000002173">
    <property type="component" value="Unassembled WGS sequence"/>
</dbReference>
<gene>
    <name evidence="3" type="ORF">BBOV_II001380</name>
</gene>
<organism evidence="3 4">
    <name type="scientific">Babesia bovis</name>
    <dbReference type="NCBI Taxonomy" id="5865"/>
    <lineage>
        <taxon>Eukaryota</taxon>
        <taxon>Sar</taxon>
        <taxon>Alveolata</taxon>
        <taxon>Apicomplexa</taxon>
        <taxon>Aconoidasida</taxon>
        <taxon>Piroplasmida</taxon>
        <taxon>Babesiidae</taxon>
        <taxon>Babesia</taxon>
    </lineage>
</organism>
<proteinExistence type="predicted"/>
<keyword evidence="1" id="KW-0732">Signal</keyword>
<accession>A7AT35</accession>
<evidence type="ECO:0000313" key="4">
    <source>
        <dbReference type="Proteomes" id="UP000002173"/>
    </source>
</evidence>
<name>A7AT35_BABBO</name>
<feature type="chain" id="PRO_5002704350" evidence="1">
    <location>
        <begin position="26"/>
        <end position="257"/>
    </location>
</feature>
<dbReference type="InParanoid" id="A7AT35"/>
<evidence type="ECO:0000256" key="1">
    <source>
        <dbReference type="SAM" id="SignalP"/>
    </source>
</evidence>
<keyword evidence="4" id="KW-1185">Reference proteome</keyword>
<reference evidence="4" key="2">
    <citation type="journal article" date="2020" name="Data Brief">
        <title>Transcriptome dataset of Babesia bovis life stages within vertebrate and invertebrate hosts.</title>
        <authorList>
            <person name="Ueti M.W."/>
            <person name="Johnson W.C."/>
            <person name="Kappmeyer L.S."/>
            <person name="Herndon D.R."/>
            <person name="Mousel M.R."/>
            <person name="Reif K.E."/>
            <person name="Taus N.S."/>
            <person name="Ifeonu O.O."/>
            <person name="Silva J.C."/>
            <person name="Suarez C.E."/>
            <person name="Brayton K.A."/>
        </authorList>
    </citation>
    <scope>NUCLEOTIDE SEQUENCE [LARGE SCALE GENOMIC DNA]</scope>
</reference>
<sequence>MVSFNTLPKLCVLVAFGLSATVTSAEVVPEQPKEQLDIGSLLKNEEPSTKPVEVKETTKIETQDHSETGEPPMFSVDWYLLPKPENREQLRDDLPFDMAKDVPEDCDEPIYPALEKRIRKFFSLRGLIFRNFKCYPPELPEPSKYSVEWYLLPKPQNRRYLRDKLPWHLYNAVPRDCNEPISPWVEKEIREFFSVCSVEWYLESKPINRAALRYAIPSYLAEKVPLDCNEPISPATERRIRGFFSYSEEQQRLLRLF</sequence>
<feature type="signal peptide" evidence="1">
    <location>
        <begin position="1"/>
        <end position="25"/>
    </location>
</feature>
<dbReference type="EMBL" id="AAXT01000003">
    <property type="protein sequence ID" value="EDO06096.1"/>
    <property type="molecule type" value="Genomic_DNA"/>
</dbReference>
<reference evidence="3 4" key="1">
    <citation type="journal article" date="2007" name="PLoS Pathog.">
        <title>Genome sequence of Babesia bovis and comparative analysis of apicomplexan hemoprotozoa.</title>
        <authorList>
            <person name="Brayton K.A."/>
            <person name="Lau A.O.T."/>
            <person name="Herndon D.R."/>
            <person name="Hannick L."/>
            <person name="Kappmeyer L.S."/>
            <person name="Berens S.J."/>
            <person name="Bidwell S.L."/>
            <person name="Brown W.C."/>
            <person name="Crabtree J."/>
            <person name="Fadrosh D."/>
            <person name="Feldblum T."/>
            <person name="Forberger H.A."/>
            <person name="Haas B.J."/>
            <person name="Howell J.M."/>
            <person name="Khouri H."/>
            <person name="Koo H."/>
            <person name="Mann D.J."/>
            <person name="Norimine J."/>
            <person name="Paulsen I.T."/>
            <person name="Radune D."/>
            <person name="Ren Q."/>
            <person name="Smith R.K. Jr."/>
            <person name="Suarez C.E."/>
            <person name="White O."/>
            <person name="Wortman J.R."/>
            <person name="Knowles D.P. Jr."/>
            <person name="McElwain T.F."/>
            <person name="Nene V.M."/>
        </authorList>
    </citation>
    <scope>NUCLEOTIDE SEQUENCE [LARGE SCALE GENOMIC DNA]</scope>
    <source>
        <strain evidence="3">T2Bo</strain>
    </source>
</reference>
<evidence type="ECO:0000313" key="3">
    <source>
        <dbReference type="EMBL" id="EDO06096.1"/>
    </source>
</evidence>
<protein>
    <submittedName>
        <fullName evidence="3">SmORF</fullName>
    </submittedName>
</protein>
<feature type="domain" description="SmORF-like" evidence="2">
    <location>
        <begin position="1"/>
        <end position="90"/>
    </location>
</feature>
<dbReference type="GeneID" id="5477890"/>
<comment type="caution">
    <text evidence="3">The sequence shown here is derived from an EMBL/GenBank/DDBJ whole genome shotgun (WGS) entry which is preliminary data.</text>
</comment>
<dbReference type="VEuPathDB" id="PiroplasmaDB:BBOV_II001380"/>
<evidence type="ECO:0000259" key="2">
    <source>
        <dbReference type="Pfam" id="PF23503"/>
    </source>
</evidence>
<dbReference type="Pfam" id="PF23503">
    <property type="entry name" value="Microp_apicomplexa_5"/>
    <property type="match status" value="1"/>
</dbReference>
<dbReference type="RefSeq" id="XP_001609664.1">
    <property type="nucleotide sequence ID" value="XM_001609614.1"/>
</dbReference>
<dbReference type="InterPro" id="IPR056315">
    <property type="entry name" value="SmORF-like_dom_apicomplexa"/>
</dbReference>